<keyword evidence="14" id="KW-0539">Nucleus</keyword>
<feature type="coiled-coil region" evidence="19">
    <location>
        <begin position="842"/>
        <end position="957"/>
    </location>
</feature>
<keyword evidence="8" id="KW-0653">Protein transport</keyword>
<evidence type="ECO:0000313" key="23">
    <source>
        <dbReference type="EMBL" id="KAF7996624.1"/>
    </source>
</evidence>
<dbReference type="Pfam" id="PF04108">
    <property type="entry name" value="ATG17_like"/>
    <property type="match status" value="1"/>
</dbReference>
<evidence type="ECO:0000256" key="3">
    <source>
        <dbReference type="ARBA" id="ARBA00004371"/>
    </source>
</evidence>
<dbReference type="GO" id="GO:1990316">
    <property type="term" value="C:Atg1/ULK1 kinase complex"/>
    <property type="evidence" value="ECO:0007669"/>
    <property type="project" value="TreeGrafter"/>
</dbReference>
<evidence type="ECO:0000256" key="10">
    <source>
        <dbReference type="ARBA" id="ARBA00023015"/>
    </source>
</evidence>
<keyword evidence="6" id="KW-0963">Cytoplasm</keyword>
<evidence type="ECO:0000256" key="2">
    <source>
        <dbReference type="ARBA" id="ARBA00004329"/>
    </source>
</evidence>
<dbReference type="GO" id="GO:0019901">
    <property type="term" value="F:protein kinase binding"/>
    <property type="evidence" value="ECO:0007669"/>
    <property type="project" value="UniProtKB-ARBA"/>
</dbReference>
<dbReference type="GO" id="GO:0005829">
    <property type="term" value="C:cytosol"/>
    <property type="evidence" value="ECO:0007669"/>
    <property type="project" value="UniProtKB-SubCell"/>
</dbReference>
<keyword evidence="5" id="KW-0813">Transport</keyword>
<evidence type="ECO:0000259" key="21">
    <source>
        <dbReference type="Pfam" id="PF04108"/>
    </source>
</evidence>
<evidence type="ECO:0000256" key="17">
    <source>
        <dbReference type="ARBA" id="ARBA00069790"/>
    </source>
</evidence>
<evidence type="ECO:0000256" key="20">
    <source>
        <dbReference type="SAM" id="MobiDB-lite"/>
    </source>
</evidence>
<evidence type="ECO:0000256" key="1">
    <source>
        <dbReference type="ARBA" id="ARBA00004123"/>
    </source>
</evidence>
<comment type="caution">
    <text evidence="23">The sequence shown here is derived from an EMBL/GenBank/DDBJ whole genome shotgun (WGS) entry which is preliminary data.</text>
</comment>
<dbReference type="InterPro" id="IPR040040">
    <property type="entry name" value="ATG11"/>
</dbReference>
<comment type="function">
    <text evidence="16">Involved in autophagy. Regulates early events but also late events of autophagosome formation through direct interaction with Atg16L1. Required for the formation of the autophagosome-like double-membrane structure that surrounds the Salmonella-containing vacuole (SCV) during S.typhimurium infection and subsequent xenophagy. Involved in repair of DNA damage caused by ionizing radiation, which subsequently improves cell survival by decreasing apoptosis. Inhibits PTK2/FAK1 and PTK2B/PYK2 kinase activity, affecting their downstream signaling pathways. Plays a role as a modulator of TGF-beta-signaling by restricting substrate specificity of RNF111. Functions as a DNA-binding transcription factor. Is a potent regulator of the RB1 pathway through induction of RB1 expression. Plays a crucial role in muscular differentiation. Plays an indispensable role in fetal hematopoiesis and in the regulation of neuronal homeostasis.</text>
</comment>
<sequence>MLYIFYVDTGATITFNIGLALQSVAELKEAIERECGVLAEHQVLLMSGGESLESNARVCSYSAGTDTNPIYLFNQGAIESQVPPIPHTDYSTDVDLADQINASLAMSATYATLVSRAQLAQQCYNIAKEQTRTCEHLVHDQHLQQQGWAAVVANLEDITQMFQTRADLLQQNVAHYLTEREQHMQLLNNFNNDLQTLSKIPILPALRAQADGLISPDDNEHYELQQNETLLSSSQQQQQQPNDNQVLSLLRWISAKDNQSSLELIFDQCSRGLEQFDERMMESLKNEVNLAIDASDRPELKEIKGLGERLFGLEQLMSQAKRLVQDQGELAQGFSQNQTRANNLGDPSVLPDLCASHRKQLIVMLGNHNQLRDIRRRCTRAKEELSENIYHRLKWIMFVEKKIWEVDGKLVMYHENLKRLRRHLEILEQIHLAPQMYIDAVAEVVRRRTFSNAFLLWASNLACQLMTVHNDEVQLRRNFQAKFDGHFLNILFPGLEDTPPSFATQAPNLFDNQLPKLTSQDMDSLKCQLPDFAESMNIPNLNSITQFFLSNSLSNSNNNNNNDNNETTTNNDKKQQNENNNNATTTTTTIDDVSNIVDQSSTSMTTDQRMIDDGTFIHQDQMDNLSKTKELEVGSDNVLLSSSPNKKIQLTTSNNNNNTPQFPSSQQLNNNNNNNSIILSHQNHSSIKCDGQLVSKQKSTVIIDSSSDDSSPFSDAPASGDFIPTEFYMDESLPSSLSEHHNNDTQHQAFLNLLQENLGNARAEVQRLRTILQTMKTTTSETMMTFRNELLNLREKINDDKNNSINDVTERINQALTLHSQESERILHERQHEMTVDHEFELSDIKKLLNARDEEIDNLKQTMIDKENNQAEHERLINTMRQKIEAENEEIINIKNIQTQQQLQLSEKLNMTIIDKDNAIEKVNILTDTIEQYKLKINQLEDNLETAKLDQQKIIKETTDKLQLEYKTELETIRSRFKLMTASTLMERSPSDSSLEKIERTDLIELVNHEAIIAQLRQDFETEKDKAIRQAIENKTHDMQLKINQLERQIENLMLREITLFKECEKYRENIHQHSATDTNDVLFNKNNNNKMEMNESIDGSTTRTIVKTDCGVSGATKSSKDDNIEASESKKVRLESLSSTSSESLSLLGGGGGGGNADCLTRHLEKLEIDNKRLTAELRAVKDSKKNIIAKMEALESDKVFLEIELVKERSRNNINQPEIIVSMDSSRENTREYKDMSCSVAVVSETSSQEAGTSLSSDINRQDPSTFKYHEKLIKSTTNIFQQLSISLNTCNTGDCVIVLWDTKHSNYIVLQETKTMYFLHSDCTDTLDLRPSRDGLPKQTYVLGQVIDKQYCHAKKPENRYKVPQGTKFYRVRVRRLARDLDLTISSSDRSQE</sequence>
<dbReference type="GO" id="GO:0061723">
    <property type="term" value="P:glycophagy"/>
    <property type="evidence" value="ECO:0007669"/>
    <property type="project" value="TreeGrafter"/>
</dbReference>
<feature type="coiled-coil region" evidence="19">
    <location>
        <begin position="1158"/>
        <end position="1213"/>
    </location>
</feature>
<dbReference type="GO" id="GO:0034727">
    <property type="term" value="P:piecemeal microautophagy of the nucleus"/>
    <property type="evidence" value="ECO:0007669"/>
    <property type="project" value="TreeGrafter"/>
</dbReference>
<evidence type="ECO:0000256" key="14">
    <source>
        <dbReference type="ARBA" id="ARBA00023242"/>
    </source>
</evidence>
<accession>A0A834Y3T0</accession>
<dbReference type="EMBL" id="JACMRX010000001">
    <property type="protein sequence ID" value="KAF7996624.1"/>
    <property type="molecule type" value="Genomic_DNA"/>
</dbReference>
<proteinExistence type="predicted"/>
<protein>
    <recommendedName>
        <fullName evidence="17">RB1-inducible coiled-coil protein 1</fullName>
    </recommendedName>
    <alternativeName>
        <fullName evidence="18">FAK family kinase-interacting protein of 200 kDa</fullName>
    </alternativeName>
</protein>
<dbReference type="GO" id="GO:0031090">
    <property type="term" value="C:organelle membrane"/>
    <property type="evidence" value="ECO:0007669"/>
    <property type="project" value="UniProtKB-ARBA"/>
</dbReference>
<dbReference type="FunFam" id="3.10.20.90:FF:000049">
    <property type="entry name" value="RB1-inducible coiled-coil protein 1 isoform X1"/>
    <property type="match status" value="1"/>
</dbReference>
<name>A0A834Y3T0_APHGI</name>
<dbReference type="GO" id="GO:0060090">
    <property type="term" value="F:molecular adaptor activity"/>
    <property type="evidence" value="ECO:0007669"/>
    <property type="project" value="TreeGrafter"/>
</dbReference>
<evidence type="ECO:0000256" key="8">
    <source>
        <dbReference type="ARBA" id="ARBA00022927"/>
    </source>
</evidence>
<keyword evidence="11 19" id="KW-0175">Coiled coil</keyword>
<dbReference type="GO" id="GO:0005764">
    <property type="term" value="C:lysosome"/>
    <property type="evidence" value="ECO:0007669"/>
    <property type="project" value="UniProtKB-SubCell"/>
</dbReference>
<dbReference type="CDD" id="cd17060">
    <property type="entry name" value="Ubl_RB1CC1"/>
    <property type="match status" value="1"/>
</dbReference>
<feature type="region of interest" description="Disordered" evidence="20">
    <location>
        <begin position="555"/>
        <end position="607"/>
    </location>
</feature>
<reference evidence="23 24" key="1">
    <citation type="submission" date="2020-08" db="EMBL/GenBank/DDBJ databases">
        <title>Aphidius gifuensis genome sequencing and assembly.</title>
        <authorList>
            <person name="Du Z."/>
        </authorList>
    </citation>
    <scope>NUCLEOTIDE SEQUENCE [LARGE SCALE GENOMIC DNA]</scope>
    <source>
        <strain evidence="23">YNYX2018</strain>
        <tissue evidence="23">Adults</tissue>
    </source>
</reference>
<dbReference type="Gene3D" id="3.10.20.90">
    <property type="entry name" value="Phosphatidylinositol 3-kinase Catalytic Subunit, Chain A, domain 1"/>
    <property type="match status" value="1"/>
</dbReference>
<feature type="compositionally biased region" description="Low complexity" evidence="20">
    <location>
        <begin position="555"/>
        <end position="570"/>
    </location>
</feature>
<dbReference type="InterPro" id="IPR045326">
    <property type="entry name" value="ATG17-like_dom"/>
</dbReference>
<dbReference type="GO" id="GO:0000422">
    <property type="term" value="P:autophagy of mitochondrion"/>
    <property type="evidence" value="ECO:0007669"/>
    <property type="project" value="TreeGrafter"/>
</dbReference>
<dbReference type="InterPro" id="IPR019460">
    <property type="entry name" value="Atg11_C"/>
</dbReference>
<organism evidence="23 24">
    <name type="scientific">Aphidius gifuensis</name>
    <name type="common">Parasitoid wasp</name>
    <dbReference type="NCBI Taxonomy" id="684658"/>
    <lineage>
        <taxon>Eukaryota</taxon>
        <taxon>Metazoa</taxon>
        <taxon>Ecdysozoa</taxon>
        <taxon>Arthropoda</taxon>
        <taxon>Hexapoda</taxon>
        <taxon>Insecta</taxon>
        <taxon>Pterygota</taxon>
        <taxon>Neoptera</taxon>
        <taxon>Endopterygota</taxon>
        <taxon>Hymenoptera</taxon>
        <taxon>Apocrita</taxon>
        <taxon>Ichneumonoidea</taxon>
        <taxon>Braconidae</taxon>
        <taxon>Aphidiinae</taxon>
        <taxon>Aphidius</taxon>
    </lineage>
</organism>
<feature type="domain" description="Autophagy protein ATG17-like" evidence="21">
    <location>
        <begin position="119"/>
        <end position="488"/>
    </location>
</feature>
<evidence type="ECO:0000256" key="5">
    <source>
        <dbReference type="ARBA" id="ARBA00022448"/>
    </source>
</evidence>
<evidence type="ECO:0000256" key="16">
    <source>
        <dbReference type="ARBA" id="ARBA00053494"/>
    </source>
</evidence>
<feature type="compositionally biased region" description="Low complexity" evidence="20">
    <location>
        <begin position="664"/>
        <end position="678"/>
    </location>
</feature>
<dbReference type="Pfam" id="PF10377">
    <property type="entry name" value="ATG11"/>
    <property type="match status" value="1"/>
</dbReference>
<feature type="compositionally biased region" description="Polar residues" evidence="20">
    <location>
        <begin position="640"/>
        <end position="663"/>
    </location>
</feature>
<evidence type="ECO:0000256" key="12">
    <source>
        <dbReference type="ARBA" id="ARBA00023163"/>
    </source>
</evidence>
<evidence type="ECO:0000256" key="18">
    <source>
        <dbReference type="ARBA" id="ARBA00080154"/>
    </source>
</evidence>
<feature type="region of interest" description="Disordered" evidence="20">
    <location>
        <begin position="640"/>
        <end position="678"/>
    </location>
</feature>
<dbReference type="GO" id="GO:0061709">
    <property type="term" value="P:reticulophagy"/>
    <property type="evidence" value="ECO:0007669"/>
    <property type="project" value="TreeGrafter"/>
</dbReference>
<dbReference type="GO" id="GO:0000045">
    <property type="term" value="P:autophagosome assembly"/>
    <property type="evidence" value="ECO:0007669"/>
    <property type="project" value="InterPro"/>
</dbReference>
<keyword evidence="13" id="KW-0458">Lysosome</keyword>
<evidence type="ECO:0000256" key="4">
    <source>
        <dbReference type="ARBA" id="ARBA00004514"/>
    </source>
</evidence>
<evidence type="ECO:0000313" key="24">
    <source>
        <dbReference type="Proteomes" id="UP000639338"/>
    </source>
</evidence>
<keyword evidence="15" id="KW-0131">Cell cycle</keyword>
<dbReference type="GO" id="GO:0034045">
    <property type="term" value="C:phagophore assembly site membrane"/>
    <property type="evidence" value="ECO:0007669"/>
    <property type="project" value="TreeGrafter"/>
</dbReference>
<dbReference type="GO" id="GO:0034517">
    <property type="term" value="P:ribophagy"/>
    <property type="evidence" value="ECO:0007669"/>
    <property type="project" value="TreeGrafter"/>
</dbReference>
<feature type="coiled-coil region" evidence="19">
    <location>
        <begin position="751"/>
        <end position="803"/>
    </location>
</feature>
<dbReference type="OrthoDB" id="447953at2759"/>
<dbReference type="GO" id="GO:0015031">
    <property type="term" value="P:protein transport"/>
    <property type="evidence" value="ECO:0007669"/>
    <property type="project" value="UniProtKB-KW"/>
</dbReference>
<evidence type="ECO:0000256" key="6">
    <source>
        <dbReference type="ARBA" id="ARBA00022490"/>
    </source>
</evidence>
<dbReference type="PANTHER" id="PTHR13222">
    <property type="entry name" value="RB1-INDUCIBLE COILED-COIL"/>
    <property type="match status" value="1"/>
</dbReference>
<dbReference type="GO" id="GO:0008285">
    <property type="term" value="P:negative regulation of cell population proliferation"/>
    <property type="evidence" value="ECO:0007669"/>
    <property type="project" value="UniProtKB-ARBA"/>
</dbReference>
<comment type="subcellular location">
    <subcellularLocation>
        <location evidence="4">Cytoplasm</location>
        <location evidence="4">Cytosol</location>
    </subcellularLocation>
    <subcellularLocation>
        <location evidence="3">Lysosome</location>
    </subcellularLocation>
    <subcellularLocation>
        <location evidence="1">Nucleus</location>
    </subcellularLocation>
    <subcellularLocation>
        <location evidence="2">Preautophagosomal structure</location>
    </subcellularLocation>
</comment>
<keyword evidence="9" id="KW-0072">Autophagy</keyword>
<evidence type="ECO:0000256" key="7">
    <source>
        <dbReference type="ARBA" id="ARBA00022553"/>
    </source>
</evidence>
<gene>
    <name evidence="23" type="ORF">HCN44_002270</name>
</gene>
<dbReference type="GO" id="GO:0005634">
    <property type="term" value="C:nucleus"/>
    <property type="evidence" value="ECO:0007669"/>
    <property type="project" value="UniProtKB-SubCell"/>
</dbReference>
<keyword evidence="12" id="KW-0804">Transcription</keyword>
<keyword evidence="24" id="KW-1185">Reference proteome</keyword>
<evidence type="ECO:0000256" key="11">
    <source>
        <dbReference type="ARBA" id="ARBA00023054"/>
    </source>
</evidence>
<dbReference type="PANTHER" id="PTHR13222:SF1">
    <property type="entry name" value="RB1-INDUCIBLE COILED-COIL PROTEIN 1"/>
    <property type="match status" value="1"/>
</dbReference>
<feature type="domain" description="Autophagy-related protein 11 C-terminal" evidence="22">
    <location>
        <begin position="1276"/>
        <end position="1378"/>
    </location>
</feature>
<evidence type="ECO:0000259" key="22">
    <source>
        <dbReference type="Pfam" id="PF10377"/>
    </source>
</evidence>
<feature type="compositionally biased region" description="Low complexity" evidence="20">
    <location>
        <begin position="577"/>
        <end position="598"/>
    </location>
</feature>
<evidence type="ECO:0000256" key="9">
    <source>
        <dbReference type="ARBA" id="ARBA00023006"/>
    </source>
</evidence>
<feature type="coiled-coil region" evidence="19">
    <location>
        <begin position="1006"/>
        <end position="1063"/>
    </location>
</feature>
<keyword evidence="7" id="KW-0597">Phosphoprotein</keyword>
<evidence type="ECO:0000256" key="19">
    <source>
        <dbReference type="SAM" id="Coils"/>
    </source>
</evidence>
<keyword evidence="10" id="KW-0805">Transcription regulation</keyword>
<evidence type="ECO:0000256" key="15">
    <source>
        <dbReference type="ARBA" id="ARBA00023306"/>
    </source>
</evidence>
<dbReference type="Proteomes" id="UP000639338">
    <property type="component" value="Unassembled WGS sequence"/>
</dbReference>
<evidence type="ECO:0000256" key="13">
    <source>
        <dbReference type="ARBA" id="ARBA00023228"/>
    </source>
</evidence>